<dbReference type="Pfam" id="PF01835">
    <property type="entry name" value="MG2"/>
    <property type="match status" value="1"/>
</dbReference>
<dbReference type="InterPro" id="IPR018081">
    <property type="entry name" value="Anaphylatoxin_comp_syst"/>
</dbReference>
<dbReference type="InterPro" id="IPR018933">
    <property type="entry name" value="Netrin_module_non-TIMP"/>
</dbReference>
<dbReference type="Gene3D" id="2.40.50.120">
    <property type="match status" value="1"/>
</dbReference>
<reference evidence="12 13" key="1">
    <citation type="submission" date="2019-04" db="EMBL/GenBank/DDBJ databases">
        <title>Chromosome genome assembly for Takifugu flavidus.</title>
        <authorList>
            <person name="Xiao S."/>
        </authorList>
    </citation>
    <scope>NUCLEOTIDE SEQUENCE [LARGE SCALE GENOMIC DNA]</scope>
    <source>
        <strain evidence="12">HTHZ2018</strain>
        <tissue evidence="12">Muscle</tissue>
    </source>
</reference>
<dbReference type="Gene3D" id="2.60.40.1930">
    <property type="match status" value="3"/>
</dbReference>
<evidence type="ECO:0000259" key="10">
    <source>
        <dbReference type="PROSITE" id="PS01178"/>
    </source>
</evidence>
<dbReference type="FunFam" id="2.60.40.1940:FF:000001">
    <property type="entry name" value="Complement component C3"/>
    <property type="match status" value="1"/>
</dbReference>
<dbReference type="PROSITE" id="PS01178">
    <property type="entry name" value="ANAPHYLATOXIN_2"/>
    <property type="match status" value="1"/>
</dbReference>
<dbReference type="InterPro" id="IPR009048">
    <property type="entry name" value="A-macroglobulin_rcpt-bd"/>
</dbReference>
<dbReference type="InterPro" id="IPR008993">
    <property type="entry name" value="TIMP-like_OB-fold"/>
</dbReference>
<feature type="chain" id="PRO_5023016459" evidence="9">
    <location>
        <begin position="21"/>
        <end position="2035"/>
    </location>
</feature>
<dbReference type="Gene3D" id="2.20.210.20">
    <property type="match status" value="1"/>
</dbReference>
<protein>
    <submittedName>
        <fullName evidence="12">Complement C3 HSE-MSF</fullName>
    </submittedName>
</protein>
<dbReference type="PROSITE" id="PS01177">
    <property type="entry name" value="ANAPHYLATOXIN_1"/>
    <property type="match status" value="1"/>
</dbReference>
<dbReference type="InterPro" id="IPR040839">
    <property type="entry name" value="MG4"/>
</dbReference>
<evidence type="ECO:0000256" key="9">
    <source>
        <dbReference type="SAM" id="SignalP"/>
    </source>
</evidence>
<dbReference type="InterPro" id="IPR013783">
    <property type="entry name" value="Ig-like_fold"/>
</dbReference>
<dbReference type="InterPro" id="IPR036595">
    <property type="entry name" value="A-macroglobulin_rcpt-bd_sf"/>
</dbReference>
<dbReference type="GO" id="GO:0004867">
    <property type="term" value="F:serine-type endopeptidase inhibitor activity"/>
    <property type="evidence" value="ECO:0007669"/>
    <property type="project" value="UniProtKB-KW"/>
</dbReference>
<dbReference type="SMART" id="SM01360">
    <property type="entry name" value="A2M"/>
    <property type="match status" value="1"/>
</dbReference>
<dbReference type="Gene3D" id="6.20.50.160">
    <property type="match status" value="1"/>
</dbReference>
<dbReference type="EMBL" id="RHFK02000019">
    <property type="protein sequence ID" value="TWW59055.1"/>
    <property type="molecule type" value="Genomic_DNA"/>
</dbReference>
<dbReference type="InterPro" id="IPR041555">
    <property type="entry name" value="MG3"/>
</dbReference>
<accession>A0A5C6MW27</accession>
<dbReference type="Gene3D" id="2.20.130.20">
    <property type="match status" value="1"/>
</dbReference>
<dbReference type="Pfam" id="PF17790">
    <property type="entry name" value="MG1"/>
    <property type="match status" value="1"/>
</dbReference>
<dbReference type="SUPFAM" id="SSF48239">
    <property type="entry name" value="Terpenoid cyclases/Protein prenyltransferases"/>
    <property type="match status" value="2"/>
</dbReference>
<comment type="similarity">
    <text evidence="2">Belongs to the protease inhibitor I39 (alpha-2-macroglobulin) family.</text>
</comment>
<dbReference type="Gene3D" id="2.60.40.690">
    <property type="entry name" value="Alpha-macroglobulin, receptor-binding domain"/>
    <property type="match status" value="1"/>
</dbReference>
<evidence type="ECO:0000256" key="4">
    <source>
        <dbReference type="ARBA" id="ARBA00022690"/>
    </source>
</evidence>
<dbReference type="Gene3D" id="2.60.120.1540">
    <property type="match status" value="1"/>
</dbReference>
<dbReference type="Gene3D" id="1.50.10.20">
    <property type="match status" value="2"/>
</dbReference>
<dbReference type="SMART" id="SM01361">
    <property type="entry name" value="A2M_recep"/>
    <property type="match status" value="1"/>
</dbReference>
<dbReference type="SMART" id="SM01419">
    <property type="entry name" value="Thiol-ester_cl"/>
    <property type="match status" value="1"/>
</dbReference>
<feature type="domain" description="NTR" evidence="11">
    <location>
        <begin position="1887"/>
        <end position="2033"/>
    </location>
</feature>
<dbReference type="InterPro" id="IPR000020">
    <property type="entry name" value="Anaphylatoxin/fibulin"/>
</dbReference>
<keyword evidence="8" id="KW-0325">Glycoprotein</keyword>
<dbReference type="SMART" id="SM00104">
    <property type="entry name" value="ANATO"/>
    <property type="match status" value="1"/>
</dbReference>
<organism evidence="12 13">
    <name type="scientific">Takifugu flavidus</name>
    <name type="common">sansaifugu</name>
    <dbReference type="NCBI Taxonomy" id="433684"/>
    <lineage>
        <taxon>Eukaryota</taxon>
        <taxon>Metazoa</taxon>
        <taxon>Chordata</taxon>
        <taxon>Craniata</taxon>
        <taxon>Vertebrata</taxon>
        <taxon>Euteleostomi</taxon>
        <taxon>Actinopterygii</taxon>
        <taxon>Neopterygii</taxon>
        <taxon>Teleostei</taxon>
        <taxon>Neoteleostei</taxon>
        <taxon>Acanthomorphata</taxon>
        <taxon>Eupercaria</taxon>
        <taxon>Tetraodontiformes</taxon>
        <taxon>Tetradontoidea</taxon>
        <taxon>Tetraodontidae</taxon>
        <taxon>Takifugu</taxon>
    </lineage>
</organism>
<evidence type="ECO:0000256" key="1">
    <source>
        <dbReference type="ARBA" id="ARBA00004613"/>
    </source>
</evidence>
<feature type="domain" description="Anaphylatoxin-like" evidence="10">
    <location>
        <begin position="718"/>
        <end position="753"/>
    </location>
</feature>
<gene>
    <name evidence="12" type="ORF">D4764_06G0005850</name>
</gene>
<dbReference type="SUPFAM" id="SSF47686">
    <property type="entry name" value="Anaphylotoxins (complement system)"/>
    <property type="match status" value="1"/>
</dbReference>
<dbReference type="InterPro" id="IPR001134">
    <property type="entry name" value="Netrin_domain"/>
</dbReference>
<dbReference type="InterPro" id="IPR002890">
    <property type="entry name" value="MG2"/>
</dbReference>
<dbReference type="GO" id="GO:0005615">
    <property type="term" value="C:extracellular space"/>
    <property type="evidence" value="ECO:0007669"/>
    <property type="project" value="InterPro"/>
</dbReference>
<evidence type="ECO:0000256" key="2">
    <source>
        <dbReference type="ARBA" id="ARBA00010952"/>
    </source>
</evidence>
<dbReference type="Pfam" id="PF01821">
    <property type="entry name" value="ANATO"/>
    <property type="match status" value="1"/>
</dbReference>
<dbReference type="InterPro" id="IPR047565">
    <property type="entry name" value="Alpha-macroglob_thiol-ester_cl"/>
</dbReference>
<dbReference type="Gene3D" id="2.60.40.1940">
    <property type="match status" value="1"/>
</dbReference>
<feature type="signal peptide" evidence="9">
    <location>
        <begin position="1"/>
        <end position="20"/>
    </location>
</feature>
<evidence type="ECO:0000256" key="5">
    <source>
        <dbReference type="ARBA" id="ARBA00022729"/>
    </source>
</evidence>
<comment type="subcellular location">
    <subcellularLocation>
        <location evidence="1">Secreted</location>
    </subcellularLocation>
</comment>
<dbReference type="InterPro" id="IPR041425">
    <property type="entry name" value="C3/4/5_MG1"/>
</dbReference>
<dbReference type="SUPFAM" id="SSF50242">
    <property type="entry name" value="TIMP-like"/>
    <property type="match status" value="1"/>
</dbReference>
<dbReference type="Pfam" id="PF07703">
    <property type="entry name" value="A2M_BRD"/>
    <property type="match status" value="1"/>
</dbReference>
<dbReference type="PANTHER" id="PTHR11412">
    <property type="entry name" value="MACROGLOBULIN / COMPLEMENT"/>
    <property type="match status" value="1"/>
</dbReference>
<dbReference type="InterPro" id="IPR011626">
    <property type="entry name" value="Alpha-macroglobulin_TED"/>
</dbReference>
<keyword evidence="7" id="KW-1015">Disulfide bond</keyword>
<dbReference type="Pfam" id="PF00207">
    <property type="entry name" value="A2M"/>
    <property type="match status" value="1"/>
</dbReference>
<dbReference type="SUPFAM" id="SSF49410">
    <property type="entry name" value="Alpha-macroglobulin receptor domain"/>
    <property type="match status" value="1"/>
</dbReference>
<dbReference type="Pfam" id="PF17791">
    <property type="entry name" value="MG3"/>
    <property type="match status" value="1"/>
</dbReference>
<dbReference type="Pfam" id="PF21308">
    <property type="entry name" value="C3_CUB2"/>
    <property type="match status" value="1"/>
</dbReference>
<dbReference type="SMART" id="SM01359">
    <property type="entry name" value="A2M_N_2"/>
    <property type="match status" value="1"/>
</dbReference>
<proteinExistence type="inferred from homology"/>
<evidence type="ECO:0000256" key="8">
    <source>
        <dbReference type="ARBA" id="ARBA00023180"/>
    </source>
</evidence>
<dbReference type="PROSITE" id="PS50189">
    <property type="entry name" value="NTR"/>
    <property type="match status" value="1"/>
</dbReference>
<dbReference type="InterPro" id="IPR001599">
    <property type="entry name" value="Macroglobln_a2"/>
</dbReference>
<keyword evidence="13" id="KW-1185">Reference proteome</keyword>
<dbReference type="CDD" id="cd02896">
    <property type="entry name" value="complement_C3_C4_C5"/>
    <property type="match status" value="1"/>
</dbReference>
<dbReference type="InterPro" id="IPR048848">
    <property type="entry name" value="C3_CUB2"/>
</dbReference>
<evidence type="ECO:0000313" key="12">
    <source>
        <dbReference type="EMBL" id="TWW59055.1"/>
    </source>
</evidence>
<sequence>MAPWTLHSIWILVFLCSCDGQLDVAVRPSRHRIRWRDRIPNPRRSIATVPRFTLLAPDLLRTDSLENIYLQADGVTTPVTVSISIQNFGKTSMLLQDSVTLNQENGFHTLKSIQLPSDNLNREEKKNKFVYLKVVYGGFYTEERAIMVSFQSGYIFIQTDKPIYNPGDTVRFRAFVSSPSFKAFDSSITVDIKNPDGIVVKQVSRTRATNGIYVDAFPLSEIVNEGMWTVVSKFDHWKQNTFTTQFEVKKYLLPAFNVTLTPRKPFFSLYESELAVEISARYLYGEPVQGTAYVVFGIKINQEMIRLPSVKKVTDLDGGIVRLHMSDIKRLYPSVTSLVGNSIYVKASVLTKSGSDLVEAEKTGIKIVQSPYVVSFKDMIKYFKPGHPFDFTIQVSNQDGSPAHNVPVKVNLLDSPLTVFAGSVRATINMPKLQSQQTITVSTAASFFMVETVRADLRPEQQAKQQVTIKPFFPFNGQQQNYLYISSGTNKVSLGDLLSLKLSISTSEPTVRENIKHITYLVLNKGQIITAERIDVTGQLLTSVKLTITPDMMPSFRFVAFYSIPWSGREEVVPDSIWVDVEDSCVGGLKVRPVDGIPRDYTPGKTFNFQVRGDPGAKVGLVAVDNAIFLLNKDRLTQRKIWDVVEHGDIGCTRGGGRDASMVFSDAGLLYASSAGFQTQTRQALQCRVSARRRRSAEQLQRKAQLENYYKEKLQRRCCQDGLRNIPMPYSCTRRSFYITEGWECIRAFRYCCATYRNQEFNTEIPTTLPPMTTQPMTTSAPMTPHPPMPTFPFYGLGQANTPIRLIPYSRQMDTKLVSVQLATSNFGARREKVEEVHTMAVGELEEDDDEEDGWEYQDESDIYLRSKFYESWLWKSIDLPVQADRDGLATKNVDSALPDSITEWGVLAISASPDTGFCVAEPYNVRAWKRFFVDLRLPYSVARNEQVEIKAVIHNYGYEDMHVRVVLMKTEHMCSIAFKDRHTQEVKVAAGSSVAVPYTIVPLAVGKLPVEVMVVGRDLTGGDRIQKLLRVVLDGVEKTEVWSAVLNPAAEGGKQLVNVDKIKLESVVPNSQPETFINVRGNVLADSIDNSITEDSLASLIRMPGGCVEQNLASITLPLIATLYLERTEGWESVGVQRKAEALRYIRRGYENQLAYRKSDGSYPPYRRQGASTWITAYVVKVFSMAYAIVGVNEQQVCDPLLYLVKNKLQRTGMYIEDNPVYSTTMTGGLRGDDPQITLTAFVLIALAEAKQAGISCSDPTINLDSVMLRTADYLKKAIEQSGRRPYTVAIASYALVLLKKPQQYNPLSVLIRSAAPERNHWPDSQNTLFTLEATGYALLALVKLGRMEEAERAFKFLNSQRRRGGGFGSTQSTMVVLHALSEYLIMKPPPEDLSLDVDVGVQRKAEALRYIRRGYENQLAYRKSDGSYPPYRRQGASTWITAYVVKVFSMAYAIVGVNEQQVCDPLLYLVKNKLQRTGMYIEDNPVYSTTMTGGLLGDDPQITLTAFVLIALAEAKQAGISCSDPTINLDSVMLRTADYLKKAIEQSGRRPYTVAIASYALVLLKKPQQYNPLSVLIRSAAPERNHWPDSQNTLFTLEATGYALLALVKLGRMEEAERAFKFLNSQRRRGGGFGSTQSTMVVLHALSEYLIMKPPPEDLSLDVDVRIQGRKEIRYHFDPSSAYAARSSRLPANLDLEVEARGNGEGILEVVTHYNQLHVVEEEKPCKHFELAVTIEESSEKPPADVEKSYQLTIKVRALGPQDVRMVVLDISLPTGFTPENSDLEMLSNSVDHYISNFKIVDNLSDRGSLIIHLFKVSHKEQEILVFRLQQSFRVGLLQPSSVTAYQYYSPDHRCSRTYSPSRNTEELTKICRDNVCRCTQGDCCISKPDTENFPNKERETFACSSLHHVFKVKVLSMVQSYYDKYEMEIIQIIKLGVEPGVEQGQRRFFLSHGGCRDGLELKLGSQYLIIGPKEDQWSIDSNTNQFLYMLGKDTWVEHWPSPAECSSNPSLQVKCRSLDDAANELSINACRQ</sequence>
<dbReference type="SMART" id="SM00643">
    <property type="entry name" value="C345C"/>
    <property type="match status" value="1"/>
</dbReference>
<dbReference type="Proteomes" id="UP000324091">
    <property type="component" value="Chromosome 6"/>
</dbReference>
<dbReference type="InterPro" id="IPR008930">
    <property type="entry name" value="Terpenoid_cyclase/PrenylTrfase"/>
</dbReference>
<comment type="caution">
    <text evidence="12">The sequence shown here is derived from an EMBL/GenBank/DDBJ whole genome shotgun (WGS) entry which is preliminary data.</text>
</comment>
<dbReference type="Pfam" id="PF07678">
    <property type="entry name" value="TED_complement"/>
    <property type="match status" value="2"/>
</dbReference>
<evidence type="ECO:0000313" key="13">
    <source>
        <dbReference type="Proteomes" id="UP000324091"/>
    </source>
</evidence>
<evidence type="ECO:0000256" key="6">
    <source>
        <dbReference type="ARBA" id="ARBA00022900"/>
    </source>
</evidence>
<dbReference type="InterPro" id="IPR011625">
    <property type="entry name" value="A2M_N_BRD"/>
</dbReference>
<dbReference type="FunFam" id="2.60.40.10:FF:000155">
    <property type="entry name" value="complement C3 isoform X1"/>
    <property type="match status" value="1"/>
</dbReference>
<dbReference type="Pfam" id="PF01759">
    <property type="entry name" value="NTR"/>
    <property type="match status" value="1"/>
</dbReference>
<name>A0A5C6MW27_9TELE</name>
<dbReference type="FunFam" id="2.60.40.1930:FF:000001">
    <property type="entry name" value="CD109 isoform 3"/>
    <property type="match status" value="1"/>
</dbReference>
<evidence type="ECO:0000256" key="3">
    <source>
        <dbReference type="ARBA" id="ARBA00022525"/>
    </source>
</evidence>
<dbReference type="CDD" id="cd00017">
    <property type="entry name" value="ANATO"/>
    <property type="match status" value="1"/>
</dbReference>
<dbReference type="Pfam" id="PF07677">
    <property type="entry name" value="A2M_recep"/>
    <property type="match status" value="1"/>
</dbReference>
<keyword evidence="5 9" id="KW-0732">Signal</keyword>
<dbReference type="InterPro" id="IPR050473">
    <property type="entry name" value="A2M/Complement_sys"/>
</dbReference>
<evidence type="ECO:0000259" key="11">
    <source>
        <dbReference type="PROSITE" id="PS50189"/>
    </source>
</evidence>
<keyword evidence="4" id="KW-0646">Protease inhibitor</keyword>
<keyword evidence="6" id="KW-0722">Serine protease inhibitor</keyword>
<evidence type="ECO:0000256" key="7">
    <source>
        <dbReference type="ARBA" id="ARBA00023157"/>
    </source>
</evidence>
<dbReference type="Gene3D" id="2.60.40.10">
    <property type="entry name" value="Immunoglobulins"/>
    <property type="match status" value="2"/>
</dbReference>
<keyword evidence="3" id="KW-0964">Secreted</keyword>
<dbReference type="Pfam" id="PF17789">
    <property type="entry name" value="MG4"/>
    <property type="match status" value="1"/>
</dbReference>
<dbReference type="PANTHER" id="PTHR11412:SF167">
    <property type="entry name" value="COMPLEMENT COMPONENT C3B, TANDEM DUPLICATE 1 ISOFORM X1-RELATED"/>
    <property type="match status" value="1"/>
</dbReference>
<dbReference type="Gene3D" id="1.20.91.20">
    <property type="entry name" value="Anaphylotoxins (complement system)"/>
    <property type="match status" value="1"/>
</dbReference>